<proteinExistence type="predicted"/>
<sequence length="533" mass="61239">MATDEQPEVQGVMMLTGSIELCDPNTHTPCLVSAILPYPSFRLICAYLASIAKRHLDVKEQFRYFSISASSAAPVMGGEGNQYPDTIWATNDLWTKLRSLFAGASLFNSPPTIHGLTTSILVMNRLPDELIDIICRYVNTPTKTWKAPDSPSTSNLSLVSRRFNRIASVYLYSRFGVNLRHQHNHACLLRTLTDRPDLPDVVKHIYATIDIPDSQFKPGASIWSEDLFQIFRLLDRLESLESDQRWGMQFLMLRANIDITHSFFLPSLKALTLNALSWNFTTMEYILHLPCLQTLALDPFHLTCRDPGECESALDGRYEWAESPVKYLSIHPIVRNNPQPWHTTFLKTYLSKMSNLETLAIQPSVEFFGPYSCRYLLNLFSTQLRTSLRRLEFLDVAHDRENGDTDNAALSPDYKGTLDDLQASNIEYLKIEVGCLRQPEQRWPSKDAIQQLKIPPSVRHLELWDVDEYHFDDEEWEEYDKKGIADFVRHKLPNLDLLQLNMAIEEDGMQLVKKFEDCFATVGIRMETKRHRG</sequence>
<dbReference type="Proteomes" id="UP000799779">
    <property type="component" value="Unassembled WGS sequence"/>
</dbReference>
<evidence type="ECO:0000313" key="2">
    <source>
        <dbReference type="Proteomes" id="UP000799779"/>
    </source>
</evidence>
<dbReference type="EMBL" id="ML977579">
    <property type="protein sequence ID" value="KAF2002076.1"/>
    <property type="molecule type" value="Genomic_DNA"/>
</dbReference>
<dbReference type="AlphaFoldDB" id="A0A6A5WWS1"/>
<organism evidence="1 2">
    <name type="scientific">Amniculicola lignicola CBS 123094</name>
    <dbReference type="NCBI Taxonomy" id="1392246"/>
    <lineage>
        <taxon>Eukaryota</taxon>
        <taxon>Fungi</taxon>
        <taxon>Dikarya</taxon>
        <taxon>Ascomycota</taxon>
        <taxon>Pezizomycotina</taxon>
        <taxon>Dothideomycetes</taxon>
        <taxon>Pleosporomycetidae</taxon>
        <taxon>Pleosporales</taxon>
        <taxon>Amniculicolaceae</taxon>
        <taxon>Amniculicola</taxon>
    </lineage>
</organism>
<evidence type="ECO:0000313" key="1">
    <source>
        <dbReference type="EMBL" id="KAF2002076.1"/>
    </source>
</evidence>
<protein>
    <recommendedName>
        <fullName evidence="3">F-box domain-containing protein</fullName>
    </recommendedName>
</protein>
<dbReference type="OrthoDB" id="3735800at2759"/>
<evidence type="ECO:0008006" key="3">
    <source>
        <dbReference type="Google" id="ProtNLM"/>
    </source>
</evidence>
<name>A0A6A5WWS1_9PLEO</name>
<reference evidence="1" key="1">
    <citation type="journal article" date="2020" name="Stud. Mycol.">
        <title>101 Dothideomycetes genomes: a test case for predicting lifestyles and emergence of pathogens.</title>
        <authorList>
            <person name="Haridas S."/>
            <person name="Albert R."/>
            <person name="Binder M."/>
            <person name="Bloem J."/>
            <person name="Labutti K."/>
            <person name="Salamov A."/>
            <person name="Andreopoulos B."/>
            <person name="Baker S."/>
            <person name="Barry K."/>
            <person name="Bills G."/>
            <person name="Bluhm B."/>
            <person name="Cannon C."/>
            <person name="Castanera R."/>
            <person name="Culley D."/>
            <person name="Daum C."/>
            <person name="Ezra D."/>
            <person name="Gonzalez J."/>
            <person name="Henrissat B."/>
            <person name="Kuo A."/>
            <person name="Liang C."/>
            <person name="Lipzen A."/>
            <person name="Lutzoni F."/>
            <person name="Magnuson J."/>
            <person name="Mondo S."/>
            <person name="Nolan M."/>
            <person name="Ohm R."/>
            <person name="Pangilinan J."/>
            <person name="Park H.-J."/>
            <person name="Ramirez L."/>
            <person name="Alfaro M."/>
            <person name="Sun H."/>
            <person name="Tritt A."/>
            <person name="Yoshinaga Y."/>
            <person name="Zwiers L.-H."/>
            <person name="Turgeon B."/>
            <person name="Goodwin S."/>
            <person name="Spatafora J."/>
            <person name="Crous P."/>
            <person name="Grigoriev I."/>
        </authorList>
    </citation>
    <scope>NUCLEOTIDE SEQUENCE</scope>
    <source>
        <strain evidence="1">CBS 123094</strain>
    </source>
</reference>
<accession>A0A6A5WWS1</accession>
<keyword evidence="2" id="KW-1185">Reference proteome</keyword>
<gene>
    <name evidence="1" type="ORF">P154DRAFT_574392</name>
</gene>